<organism evidence="2 3">
    <name type="scientific">Roseateles oligotrophus</name>
    <dbReference type="NCBI Taxonomy" id="1769250"/>
    <lineage>
        <taxon>Bacteria</taxon>
        <taxon>Pseudomonadati</taxon>
        <taxon>Pseudomonadota</taxon>
        <taxon>Betaproteobacteria</taxon>
        <taxon>Burkholderiales</taxon>
        <taxon>Sphaerotilaceae</taxon>
        <taxon>Roseateles</taxon>
    </lineage>
</organism>
<feature type="transmembrane region" description="Helical" evidence="1">
    <location>
        <begin position="12"/>
        <end position="31"/>
    </location>
</feature>
<evidence type="ECO:0000256" key="1">
    <source>
        <dbReference type="SAM" id="Phobius"/>
    </source>
</evidence>
<evidence type="ECO:0000313" key="3">
    <source>
        <dbReference type="Proteomes" id="UP000562027"/>
    </source>
</evidence>
<protein>
    <submittedName>
        <fullName evidence="2">Vacuolar-type H+-ATPase subunit I/STV1</fullName>
    </submittedName>
</protein>
<sequence length="69" mass="7670">MHPKTLVWIERLVWIFIYIGALLAVLGLFVIRQRLDDELGQSLGSGLLLLGGAGVGLGVLLIWLRSRWS</sequence>
<keyword evidence="1" id="KW-0812">Transmembrane</keyword>
<feature type="transmembrane region" description="Helical" evidence="1">
    <location>
        <begin position="43"/>
        <end position="64"/>
    </location>
</feature>
<dbReference type="Proteomes" id="UP000562027">
    <property type="component" value="Unassembled WGS sequence"/>
</dbReference>
<evidence type="ECO:0000313" key="2">
    <source>
        <dbReference type="EMBL" id="MBB4845435.1"/>
    </source>
</evidence>
<reference evidence="2 3" key="1">
    <citation type="submission" date="2020-08" db="EMBL/GenBank/DDBJ databases">
        <title>Functional genomics of gut bacteria from endangered species of beetles.</title>
        <authorList>
            <person name="Carlos-Shanley C."/>
        </authorList>
    </citation>
    <scope>NUCLEOTIDE SEQUENCE [LARGE SCALE GENOMIC DNA]</scope>
    <source>
        <strain evidence="2 3">S00239</strain>
    </source>
</reference>
<comment type="caution">
    <text evidence="2">The sequence shown here is derived from an EMBL/GenBank/DDBJ whole genome shotgun (WGS) entry which is preliminary data.</text>
</comment>
<proteinExistence type="predicted"/>
<accession>A0A840LEL9</accession>
<keyword evidence="3" id="KW-1185">Reference proteome</keyword>
<dbReference type="AlphaFoldDB" id="A0A840LEL9"/>
<name>A0A840LEL9_9BURK</name>
<keyword evidence="1" id="KW-0472">Membrane</keyword>
<gene>
    <name evidence="2" type="ORF">HNP55_003985</name>
</gene>
<dbReference type="EMBL" id="JACHLP010000009">
    <property type="protein sequence ID" value="MBB4845435.1"/>
    <property type="molecule type" value="Genomic_DNA"/>
</dbReference>
<dbReference type="RefSeq" id="WP_184303431.1">
    <property type="nucleotide sequence ID" value="NZ_JACHLP010000009.1"/>
</dbReference>
<keyword evidence="1" id="KW-1133">Transmembrane helix</keyword>